<dbReference type="InterPro" id="IPR012341">
    <property type="entry name" value="6hp_glycosidase-like_sf"/>
</dbReference>
<keyword evidence="1" id="KW-0812">Transmembrane</keyword>
<keyword evidence="3" id="KW-1185">Reference proteome</keyword>
<sequence length="426" mass="46980">MVHQPNNPPQLHARNLRRLPLLRTKPIRNGLAAPNPFSATRFPAMIGSLGNVSPSLLLVGAPVMGLLRRIIRRRFRGSVFRCFHCFGFLMLYDHGMYFGDVGFLRKFLGAVDAVLEYFASRVDARVGMVGRFDSGSGNGGGDVWAFVDWTKEWSDPGPEKDFKNLAVPMAYRRGGVAAYNSLVYAYVLRKAAEMCEFVGRVGMAEEYRGRAGALNEAFVGSCLRRDGGDEEFFVDGPDSPDTERSQHVQVFAVLCGAVSGERARRILRRALSPGSREGYVRASYAMSFYVFEAAVQTGLYDELRDVLVQPWDEMVVMDLTTWAESVAMPRSDCHGWSAVPIYDVVANVVGLRPGGPGYRRIRSEPRQGGWQCFEGVFRVGGGEVKVSWVKGGGATLVTGFDGEVEVRDGEGYKVVEVKKGEVLTLS</sequence>
<feature type="transmembrane region" description="Helical" evidence="1">
    <location>
        <begin position="79"/>
        <end position="98"/>
    </location>
</feature>
<evidence type="ECO:0000313" key="2">
    <source>
        <dbReference type="EMBL" id="KAL2823718.1"/>
    </source>
</evidence>
<accession>A0ABR4I7J4</accession>
<dbReference type="EMBL" id="JBFXLS010000050">
    <property type="protein sequence ID" value="KAL2823718.1"/>
    <property type="molecule type" value="Genomic_DNA"/>
</dbReference>
<reference evidence="2 3" key="1">
    <citation type="submission" date="2024-07" db="EMBL/GenBank/DDBJ databases">
        <title>Section-level genome sequencing and comparative genomics of Aspergillus sections Usti and Cavernicolus.</title>
        <authorList>
            <consortium name="Lawrence Berkeley National Laboratory"/>
            <person name="Nybo J.L."/>
            <person name="Vesth T.C."/>
            <person name="Theobald S."/>
            <person name="Frisvad J.C."/>
            <person name="Larsen T.O."/>
            <person name="Kjaerboelling I."/>
            <person name="Rothschild-Mancinelli K."/>
            <person name="Lyhne E.K."/>
            <person name="Kogle M.E."/>
            <person name="Barry K."/>
            <person name="Clum A."/>
            <person name="Na H."/>
            <person name="Ledsgaard L."/>
            <person name="Lin J."/>
            <person name="Lipzen A."/>
            <person name="Kuo A."/>
            <person name="Riley R."/>
            <person name="Mondo S."/>
            <person name="LaButti K."/>
            <person name="Haridas S."/>
            <person name="Pangalinan J."/>
            <person name="Salamov A.A."/>
            <person name="Simmons B.A."/>
            <person name="Magnuson J.K."/>
            <person name="Chen J."/>
            <person name="Drula E."/>
            <person name="Henrissat B."/>
            <person name="Wiebenga A."/>
            <person name="Lubbers R.J."/>
            <person name="Gomes A.C."/>
            <person name="Makela M.R."/>
            <person name="Stajich J."/>
            <person name="Grigoriev I.V."/>
            <person name="Mortensen U.H."/>
            <person name="De vries R.P."/>
            <person name="Baker S.E."/>
            <person name="Andersen M.R."/>
        </authorList>
    </citation>
    <scope>NUCLEOTIDE SEQUENCE [LARGE SCALE GENOMIC DNA]</scope>
    <source>
        <strain evidence="2 3">CBS 600.67</strain>
    </source>
</reference>
<keyword evidence="1" id="KW-0472">Membrane</keyword>
<proteinExistence type="predicted"/>
<dbReference type="SUPFAM" id="SSF48208">
    <property type="entry name" value="Six-hairpin glycosidases"/>
    <property type="match status" value="1"/>
</dbReference>
<evidence type="ECO:0000313" key="3">
    <source>
        <dbReference type="Proteomes" id="UP001610335"/>
    </source>
</evidence>
<comment type="caution">
    <text evidence="2">The sequence shown here is derived from an EMBL/GenBank/DDBJ whole genome shotgun (WGS) entry which is preliminary data.</text>
</comment>
<protein>
    <submittedName>
        <fullName evidence="2">Six-hairpin glycosidase-like protein</fullName>
    </submittedName>
</protein>
<gene>
    <name evidence="2" type="ORF">BDW59DRAFT_163084</name>
</gene>
<name>A0ABR4I7J4_9EURO</name>
<dbReference type="Proteomes" id="UP001610335">
    <property type="component" value="Unassembled WGS sequence"/>
</dbReference>
<dbReference type="Gene3D" id="2.60.420.10">
    <property type="entry name" value="Maltose phosphorylase, domain 3"/>
    <property type="match status" value="1"/>
</dbReference>
<dbReference type="PANTHER" id="PTHR34987:SF2">
    <property type="entry name" value="B, PUTATIVE (AFU_ORTHOLOGUE AFUA_7G05040)-RELATED"/>
    <property type="match status" value="1"/>
</dbReference>
<keyword evidence="1" id="KW-1133">Transmembrane helix</keyword>
<dbReference type="PANTHER" id="PTHR34987">
    <property type="entry name" value="C, PUTATIVE (AFU_ORTHOLOGUE AFUA_3G02880)-RELATED"/>
    <property type="match status" value="1"/>
</dbReference>
<organism evidence="2 3">
    <name type="scientific">Aspergillus cavernicola</name>
    <dbReference type="NCBI Taxonomy" id="176166"/>
    <lineage>
        <taxon>Eukaryota</taxon>
        <taxon>Fungi</taxon>
        <taxon>Dikarya</taxon>
        <taxon>Ascomycota</taxon>
        <taxon>Pezizomycotina</taxon>
        <taxon>Eurotiomycetes</taxon>
        <taxon>Eurotiomycetidae</taxon>
        <taxon>Eurotiales</taxon>
        <taxon>Aspergillaceae</taxon>
        <taxon>Aspergillus</taxon>
        <taxon>Aspergillus subgen. Nidulantes</taxon>
    </lineage>
</organism>
<dbReference type="InterPro" id="IPR008928">
    <property type="entry name" value="6-hairpin_glycosidase_sf"/>
</dbReference>
<feature type="transmembrane region" description="Helical" evidence="1">
    <location>
        <begin position="44"/>
        <end position="67"/>
    </location>
</feature>
<dbReference type="Gene3D" id="1.50.10.10">
    <property type="match status" value="1"/>
</dbReference>
<evidence type="ECO:0000256" key="1">
    <source>
        <dbReference type="SAM" id="Phobius"/>
    </source>
</evidence>